<evidence type="ECO:0000313" key="2">
    <source>
        <dbReference type="Proteomes" id="UP000078387"/>
    </source>
</evidence>
<evidence type="ECO:0000313" key="1">
    <source>
        <dbReference type="EMBL" id="GAT92428.1"/>
    </source>
</evidence>
<organism evidence="1 2">
    <name type="scientific">Entamoeba histolytica</name>
    <dbReference type="NCBI Taxonomy" id="5759"/>
    <lineage>
        <taxon>Eukaryota</taxon>
        <taxon>Amoebozoa</taxon>
        <taxon>Evosea</taxon>
        <taxon>Archamoebae</taxon>
        <taxon>Mastigamoebida</taxon>
        <taxon>Entamoebidae</taxon>
        <taxon>Entamoeba</taxon>
    </lineage>
</organism>
<gene>
    <name evidence="1" type="ORF">CL6EHI_179040</name>
</gene>
<dbReference type="EMBL" id="BDEQ01000001">
    <property type="protein sequence ID" value="GAT92428.1"/>
    <property type="molecule type" value="Genomic_DNA"/>
</dbReference>
<dbReference type="VEuPathDB" id="AmoebaDB:EHI8A_216880"/>
<name>A0A5K1VHM1_ENTHI</name>
<dbReference type="CDD" id="cd00198">
    <property type="entry name" value="vWFA"/>
    <property type="match status" value="1"/>
</dbReference>
<dbReference type="VEuPathDB" id="AmoebaDB:EHI7A_187100"/>
<sequence>MNILLIIFLFQCYGLYDFLDNIFSIYKTRFENRNKIRVSCSSSCVFDIHGFYQTEEYQPFPLSYLGGPYPLQHPYYCGISCYLKSYNSPMVHYSSYPTQYDNDDICWSKELPNYFLRIYPKPLFISIHHSNTAIFYPGFQTIQYYNPQDFEYSRGIEFGKSTFFIFYDVSSSNRNFKEKRNGVSLLINSISPLQQVRLVIFNNEARVLQGFMDITHSSIYRMSDNVCQFTTYGGTKPKEPFLLMRDYILEYNLTGNDAHIIFISDMKVYQSKKTLHESISLLRNRVRQHFNSFQLHMLDSSEDNMGRSDWMKEFACEFDGHYLQYRGNKEQIIQTMQKFIHILKYRMNALPVGTQFPFVKLRDVDYGTFYPSGVAIVKPYYVDVHLIDTLFPLRHAWTFTAVFLPGAIPRSYIGDGDPNYYPSPTIDRVRKYVLDTKIGYQCDSFNEFNSEEQKLIVDSLNGFDYDWRSKTEIKFCPYNRLINESDRTNQTYFCYQTPTCPNIDSFSKQEYNFQIQKTCSSEMSSMLLVLCILFFFY</sequence>
<dbReference type="Gene3D" id="3.40.50.410">
    <property type="entry name" value="von Willebrand factor, type A domain"/>
    <property type="match status" value="1"/>
</dbReference>
<reference evidence="1 2" key="1">
    <citation type="submission" date="2016-05" db="EMBL/GenBank/DDBJ databases">
        <title>First whole genome sequencing of Entamoeba histolytica HM1:IMSS-clone-6.</title>
        <authorList>
            <person name="Mukherjee Avik.K."/>
            <person name="Izumyama S."/>
            <person name="Nakada-Tsukui K."/>
            <person name="Nozaki T."/>
        </authorList>
    </citation>
    <scope>NUCLEOTIDE SEQUENCE [LARGE SCALE GENOMIC DNA]</scope>
    <source>
        <strain evidence="1 2">HM1:IMSS clone 6</strain>
    </source>
</reference>
<dbReference type="InterPro" id="IPR036465">
    <property type="entry name" value="vWFA_dom_sf"/>
</dbReference>
<dbReference type="SUPFAM" id="SSF53300">
    <property type="entry name" value="vWA-like"/>
    <property type="match status" value="1"/>
</dbReference>
<protein>
    <recommendedName>
        <fullName evidence="3">VWFA domain-containing protein</fullName>
    </recommendedName>
</protein>
<accession>A0A5K1VHM1</accession>
<comment type="caution">
    <text evidence="1">The sequence shown here is derived from an EMBL/GenBank/DDBJ whole genome shotgun (WGS) entry which is preliminary data.</text>
</comment>
<dbReference type="AlphaFoldDB" id="A0A5K1VHM1"/>
<dbReference type="VEuPathDB" id="AmoebaDB:KM1_263590"/>
<evidence type="ECO:0008006" key="3">
    <source>
        <dbReference type="Google" id="ProtNLM"/>
    </source>
</evidence>
<dbReference type="Proteomes" id="UP000078387">
    <property type="component" value="Unassembled WGS sequence"/>
</dbReference>
<dbReference type="OMA" id="LDNDDIC"/>
<proteinExistence type="predicted"/>
<dbReference type="VEuPathDB" id="AmoebaDB:EHI_179040"/>